<dbReference type="OrthoDB" id="1680496at2"/>
<dbReference type="RefSeq" id="WP_014779805.1">
    <property type="nucleotide sequence ID" value="NC_018012.1"/>
</dbReference>
<name>I3YEI8_THIV6</name>
<dbReference type="HOGENOM" id="CLU_894117_0_0_6"/>
<protein>
    <submittedName>
        <fullName evidence="1">Uncharacterized protein</fullName>
    </submittedName>
</protein>
<dbReference type="KEGG" id="tvi:Thivi_3539"/>
<reference evidence="1 2" key="1">
    <citation type="submission" date="2012-06" db="EMBL/GenBank/DDBJ databases">
        <title>Complete sequence of Thiocystis violascens DSM 198.</title>
        <authorList>
            <consortium name="US DOE Joint Genome Institute"/>
            <person name="Lucas S."/>
            <person name="Han J."/>
            <person name="Lapidus A."/>
            <person name="Cheng J.-F."/>
            <person name="Goodwin L."/>
            <person name="Pitluck S."/>
            <person name="Peters L."/>
            <person name="Ovchinnikova G."/>
            <person name="Teshima H."/>
            <person name="Detter J.C."/>
            <person name="Han C."/>
            <person name="Tapia R."/>
            <person name="Land M."/>
            <person name="Hauser L."/>
            <person name="Kyrpides N."/>
            <person name="Ivanova N."/>
            <person name="Pagani I."/>
            <person name="Vogl K."/>
            <person name="Liu Z."/>
            <person name="Frigaard N.-U."/>
            <person name="Bryant D."/>
            <person name="Woyke T."/>
        </authorList>
    </citation>
    <scope>NUCLEOTIDE SEQUENCE [LARGE SCALE GENOMIC DNA]</scope>
    <source>
        <strain evidence="2">ATCC 17096 / DSM 198 / 6111</strain>
    </source>
</reference>
<dbReference type="EMBL" id="CP003154">
    <property type="protein sequence ID" value="AFL75406.1"/>
    <property type="molecule type" value="Genomic_DNA"/>
</dbReference>
<dbReference type="Pfam" id="PF18906">
    <property type="entry name" value="Phage_tube_2"/>
    <property type="match status" value="1"/>
</dbReference>
<evidence type="ECO:0000313" key="1">
    <source>
        <dbReference type="EMBL" id="AFL75406.1"/>
    </source>
</evidence>
<dbReference type="STRING" id="765911.Thivi_3539"/>
<organism evidence="1 2">
    <name type="scientific">Thiocystis violascens (strain ATCC 17096 / DSM 198 / 6111)</name>
    <name type="common">Chromatium violascens</name>
    <dbReference type="NCBI Taxonomy" id="765911"/>
    <lineage>
        <taxon>Bacteria</taxon>
        <taxon>Pseudomonadati</taxon>
        <taxon>Pseudomonadota</taxon>
        <taxon>Gammaproteobacteria</taxon>
        <taxon>Chromatiales</taxon>
        <taxon>Chromatiaceae</taxon>
        <taxon>Thiocystis</taxon>
    </lineage>
</organism>
<proteinExistence type="predicted"/>
<dbReference type="InterPro" id="IPR044000">
    <property type="entry name" value="Phage_tube_2"/>
</dbReference>
<gene>
    <name evidence="1" type="ordered locus">Thivi_3539</name>
</gene>
<sequence length="311" mass="32794">MAQISGVDIAVALYEETLFGVDPGSPSGTKAYFSSLNVKAAQESIDNPIISGGRGVPRPGRGNIDVSGAFATTVAPGSHPFWLKQILGAPTGSGTLTYVPKALPTSFIIEKDYTSKLASKVERFNGCRVKSASLMLNQSGYIDLSVDVLGKRYGIYTAPLDATLTDPTHEGWTGYQGIVKLDGTQIGGVLGATLSIDNEMDGSLYAFPASGETAGERFSLPEGRAKIGGSIDMVFQDFTMVDLAQAGDEVSLEWIYTNAAGDALSILIDHAEIPLTSPAIETRSGMKVQYNFSAFSSGSDMGLKVVYTPHA</sequence>
<dbReference type="AlphaFoldDB" id="I3YEI8"/>
<keyword evidence="2" id="KW-1185">Reference proteome</keyword>
<evidence type="ECO:0000313" key="2">
    <source>
        <dbReference type="Proteomes" id="UP000006062"/>
    </source>
</evidence>
<accession>I3YEI8</accession>
<dbReference type="Proteomes" id="UP000006062">
    <property type="component" value="Chromosome"/>
</dbReference>